<evidence type="ECO:0000256" key="1">
    <source>
        <dbReference type="SAM" id="MobiDB-lite"/>
    </source>
</evidence>
<evidence type="ECO:0000313" key="2">
    <source>
        <dbReference type="EMBL" id="KAJ1605177.1"/>
    </source>
</evidence>
<gene>
    <name evidence="2" type="ORF">OJ253_3283</name>
</gene>
<feature type="region of interest" description="Disordered" evidence="1">
    <location>
        <begin position="231"/>
        <end position="260"/>
    </location>
</feature>
<name>A0A9D5DGV4_9CRYT</name>
<feature type="region of interest" description="Disordered" evidence="1">
    <location>
        <begin position="1"/>
        <end position="48"/>
    </location>
</feature>
<organism evidence="2">
    <name type="scientific">Cryptosporidium canis</name>
    <dbReference type="NCBI Taxonomy" id="195482"/>
    <lineage>
        <taxon>Eukaryota</taxon>
        <taxon>Sar</taxon>
        <taxon>Alveolata</taxon>
        <taxon>Apicomplexa</taxon>
        <taxon>Conoidasida</taxon>
        <taxon>Coccidia</taxon>
        <taxon>Eucoccidiorida</taxon>
        <taxon>Eimeriorina</taxon>
        <taxon>Cryptosporidiidae</taxon>
        <taxon>Cryptosporidium</taxon>
    </lineage>
</organism>
<proteinExistence type="predicted"/>
<accession>A0A9D5DGV4</accession>
<dbReference type="AlphaFoldDB" id="A0A9D5DGV4"/>
<dbReference type="Proteomes" id="UP001067231">
    <property type="component" value="Unassembled WGS sequence"/>
</dbReference>
<sequence length="275" mass="29765">MMMSQGSSNQSHEMSSFGGGVNMSGGNNCDPSHSQHIHHGNNSFEGTASSYQNMQSQQYQYVKQHSQYQNQQFYNQRSQTQPNPNPSRYQHQMYPSSQGTHHYNASTGNIRQSNANGNNGFVATSAGMSGGMQNGPAGNFHGGSLPTRIQPTATRAAPVLTDSGQFHIQAPAGMAGYAVHNFQEQKGGNMERYLMDNGYNRDTSGSQYYGNQYHNIQEQGQVQGQDQVMMGGGGGGDQIRQRGVGMQDQQGSHSAGGGSSGSMGVLDYNYMNYTQ</sequence>
<dbReference type="EMBL" id="JAPCXC010000106">
    <property type="protein sequence ID" value="KAJ1605177.1"/>
    <property type="molecule type" value="Genomic_DNA"/>
</dbReference>
<feature type="compositionally biased region" description="Polar residues" evidence="1">
    <location>
        <begin position="1"/>
        <end position="14"/>
    </location>
</feature>
<protein>
    <submittedName>
        <fullName evidence="2">Uncharacterized protein</fullName>
    </submittedName>
</protein>
<comment type="caution">
    <text evidence="2">The sequence shown here is derived from an EMBL/GenBank/DDBJ whole genome shotgun (WGS) entry which is preliminary data.</text>
</comment>
<dbReference type="OrthoDB" id="10407827at2759"/>
<feature type="compositionally biased region" description="Polar residues" evidence="1">
    <location>
        <begin position="24"/>
        <end position="48"/>
    </location>
</feature>
<reference evidence="2" key="1">
    <citation type="submission" date="2022-10" db="EMBL/GenBank/DDBJ databases">
        <title>Adaptive evolution leads to modifications in subtelomeric GC content in a zoonotic Cryptosporidium species.</title>
        <authorList>
            <person name="Li J."/>
            <person name="Feng Y."/>
            <person name="Xiao L."/>
        </authorList>
    </citation>
    <scope>NUCLEOTIDE SEQUENCE</scope>
    <source>
        <strain evidence="2">33844</strain>
    </source>
</reference>